<dbReference type="STRING" id="573501.SAMN04487999_3300"/>
<evidence type="ECO:0000259" key="3">
    <source>
        <dbReference type="Pfam" id="PF04536"/>
    </source>
</evidence>
<dbReference type="Proteomes" id="UP000184240">
    <property type="component" value="Unassembled WGS sequence"/>
</dbReference>
<protein>
    <recommendedName>
        <fullName evidence="3">TPM domain-containing protein</fullName>
    </recommendedName>
</protein>
<sequence>MIYLPQIRSIRTMLLLAFLFCLSAKGLAQFDIPEVPSKQTSVYDYSNLLNSGQKAALENKLVRYSDTTSTQIVVVIIPSTKGEDISFLGAKWGQKWGIGQKDKDNGILITLATEDRKVDINTGYGIETIITDRMAEQVINRVMIPQFKRGDYYAGLDQGADALFQMLQGEYQGSRQRNEGPGIRNFLPIIIIFFVIIFILSRSRGGGNGRNGGRRSGAGSLLDVIILSSLGRGGMGGGGFGGGSSGGGFGGGGFGGGFGGGGFGGGGASGGW</sequence>
<reference evidence="5" key="1">
    <citation type="submission" date="2016-11" db="EMBL/GenBank/DDBJ databases">
        <authorList>
            <person name="Varghese N."/>
            <person name="Submissions S."/>
        </authorList>
    </citation>
    <scope>NUCLEOTIDE SEQUENCE [LARGE SCALE GENOMIC DNA]</scope>
    <source>
        <strain evidence="5">DSM 19859</strain>
    </source>
</reference>
<dbReference type="EMBL" id="FQXT01000007">
    <property type="protein sequence ID" value="SHI25854.1"/>
    <property type="molecule type" value="Genomic_DNA"/>
</dbReference>
<evidence type="ECO:0000313" key="5">
    <source>
        <dbReference type="Proteomes" id="UP000184240"/>
    </source>
</evidence>
<dbReference type="Gene3D" id="3.10.310.50">
    <property type="match status" value="1"/>
</dbReference>
<feature type="signal peptide" evidence="2">
    <location>
        <begin position="1"/>
        <end position="28"/>
    </location>
</feature>
<dbReference type="Pfam" id="PF04536">
    <property type="entry name" value="TPM_phosphatase"/>
    <property type="match status" value="1"/>
</dbReference>
<dbReference type="AlphaFoldDB" id="A0A1M5ZNS9"/>
<dbReference type="InterPro" id="IPR007621">
    <property type="entry name" value="TPM_dom"/>
</dbReference>
<evidence type="ECO:0000256" key="2">
    <source>
        <dbReference type="SAM" id="SignalP"/>
    </source>
</evidence>
<gene>
    <name evidence="4" type="ORF">SAMN04487999_3300</name>
</gene>
<feature type="transmembrane region" description="Helical" evidence="1">
    <location>
        <begin position="182"/>
        <end position="200"/>
    </location>
</feature>
<evidence type="ECO:0000256" key="1">
    <source>
        <dbReference type="SAM" id="Phobius"/>
    </source>
</evidence>
<keyword evidence="2" id="KW-0732">Signal</keyword>
<dbReference type="PANTHER" id="PTHR30373:SF2">
    <property type="entry name" value="UPF0603 PROTEIN YGCG"/>
    <property type="match status" value="1"/>
</dbReference>
<name>A0A1M5ZNS9_9FLAO</name>
<keyword evidence="1" id="KW-0812">Transmembrane</keyword>
<feature type="chain" id="PRO_5013268705" description="TPM domain-containing protein" evidence="2">
    <location>
        <begin position="29"/>
        <end position="272"/>
    </location>
</feature>
<accession>A0A1M5ZNS9</accession>
<organism evidence="4 5">
    <name type="scientific">Leeuwenhoekiella palythoae</name>
    <dbReference type="NCBI Taxonomy" id="573501"/>
    <lineage>
        <taxon>Bacteria</taxon>
        <taxon>Pseudomonadati</taxon>
        <taxon>Bacteroidota</taxon>
        <taxon>Flavobacteriia</taxon>
        <taxon>Flavobacteriales</taxon>
        <taxon>Flavobacteriaceae</taxon>
        <taxon>Leeuwenhoekiella</taxon>
    </lineage>
</organism>
<feature type="domain" description="TPM" evidence="3">
    <location>
        <begin position="42"/>
        <end position="165"/>
    </location>
</feature>
<proteinExistence type="predicted"/>
<evidence type="ECO:0000313" key="4">
    <source>
        <dbReference type="EMBL" id="SHI25854.1"/>
    </source>
</evidence>
<keyword evidence="1" id="KW-0472">Membrane</keyword>
<keyword evidence="1" id="KW-1133">Transmembrane helix</keyword>
<dbReference type="PANTHER" id="PTHR30373">
    <property type="entry name" value="UPF0603 PROTEIN YGCG"/>
    <property type="match status" value="1"/>
</dbReference>